<reference evidence="13 14" key="1">
    <citation type="submission" date="2020-07" db="EMBL/GenBank/DDBJ databases">
        <title>Sequencing the genomes of 1000 actinobacteria strains.</title>
        <authorList>
            <person name="Klenk H.-P."/>
        </authorList>
    </citation>
    <scope>NUCLEOTIDE SEQUENCE [LARGE SCALE GENOMIC DNA]</scope>
    <source>
        <strain evidence="13 14">DSM 15165</strain>
    </source>
</reference>
<dbReference type="GO" id="GO:0004657">
    <property type="term" value="F:proline dehydrogenase activity"/>
    <property type="evidence" value="ECO:0007669"/>
    <property type="project" value="InterPro"/>
</dbReference>
<dbReference type="EMBL" id="JACCFL010000001">
    <property type="protein sequence ID" value="NYJ21865.1"/>
    <property type="molecule type" value="Genomic_DNA"/>
</dbReference>
<feature type="domain" description="Proline dehydrogenase" evidence="12">
    <location>
        <begin position="161"/>
        <end position="449"/>
    </location>
</feature>
<dbReference type="Pfam" id="PF01619">
    <property type="entry name" value="Pro_dh"/>
    <property type="match status" value="1"/>
</dbReference>
<dbReference type="Proteomes" id="UP000578352">
    <property type="component" value="Unassembled WGS sequence"/>
</dbReference>
<evidence type="ECO:0000256" key="2">
    <source>
        <dbReference type="ARBA" id="ARBA00012884"/>
    </source>
</evidence>
<organism evidence="13 14">
    <name type="scientific">Leifsonia shinshuensis</name>
    <dbReference type="NCBI Taxonomy" id="150026"/>
    <lineage>
        <taxon>Bacteria</taxon>
        <taxon>Bacillati</taxon>
        <taxon>Actinomycetota</taxon>
        <taxon>Actinomycetes</taxon>
        <taxon>Micrococcales</taxon>
        <taxon>Microbacteriaceae</taxon>
        <taxon>Leifsonia</taxon>
    </lineage>
</organism>
<evidence type="ECO:0000259" key="12">
    <source>
        <dbReference type="Pfam" id="PF01619"/>
    </source>
</evidence>
<dbReference type="Gene3D" id="3.20.20.220">
    <property type="match status" value="1"/>
</dbReference>
<evidence type="ECO:0000256" key="5">
    <source>
        <dbReference type="ARBA" id="ARBA00048142"/>
    </source>
</evidence>
<dbReference type="Pfam" id="PF00171">
    <property type="entry name" value="Aldedh"/>
    <property type="match status" value="1"/>
</dbReference>
<dbReference type="GO" id="GO:0010133">
    <property type="term" value="P:L-proline catabolic process to L-glutamate"/>
    <property type="evidence" value="ECO:0007669"/>
    <property type="project" value="InterPro"/>
</dbReference>
<keyword evidence="3 8" id="KW-0560">Oxidoreductase</keyword>
<dbReference type="GO" id="GO:0003700">
    <property type="term" value="F:DNA-binding transcription factor activity"/>
    <property type="evidence" value="ECO:0007669"/>
    <property type="project" value="InterPro"/>
</dbReference>
<dbReference type="PANTHER" id="PTHR42862">
    <property type="entry name" value="DELTA-1-PYRROLINE-5-CARBOXYLATE DEHYDROGENASE 1, ISOFORM A-RELATED"/>
    <property type="match status" value="1"/>
</dbReference>
<evidence type="ECO:0000256" key="3">
    <source>
        <dbReference type="ARBA" id="ARBA00023002"/>
    </source>
</evidence>
<dbReference type="GO" id="GO:0003842">
    <property type="term" value="F:L-glutamate gamma-semialdehyde dehydrogenase activity"/>
    <property type="evidence" value="ECO:0007669"/>
    <property type="project" value="UniProtKB-EC"/>
</dbReference>
<keyword evidence="10" id="KW-0812">Transmembrane</keyword>
<dbReference type="AlphaFoldDB" id="A0A853CTC5"/>
<evidence type="ECO:0000256" key="10">
    <source>
        <dbReference type="SAM" id="Phobius"/>
    </source>
</evidence>
<gene>
    <name evidence="13" type="ORF">HNR13_000152</name>
</gene>
<dbReference type="InterPro" id="IPR016161">
    <property type="entry name" value="Ald_DH/histidinol_DH"/>
</dbReference>
<dbReference type="InterPro" id="IPR016163">
    <property type="entry name" value="Ald_DH_C"/>
</dbReference>
<dbReference type="SUPFAM" id="SSF51730">
    <property type="entry name" value="FAD-linked oxidoreductase"/>
    <property type="match status" value="1"/>
</dbReference>
<feature type="region of interest" description="Disordered" evidence="9">
    <location>
        <begin position="1"/>
        <end position="26"/>
    </location>
</feature>
<dbReference type="Gene3D" id="3.40.605.10">
    <property type="entry name" value="Aldehyde Dehydrogenase, Chain A, domain 1"/>
    <property type="match status" value="1"/>
</dbReference>
<evidence type="ECO:0000313" key="13">
    <source>
        <dbReference type="EMBL" id="NYJ21865.1"/>
    </source>
</evidence>
<keyword evidence="10" id="KW-0472">Membrane</keyword>
<sequence length="1237" mass="132502">MVEHTDDAHTVRPDALGAPAAGEARPAHVAQEAVELVRRWLAESARSGEDAPRDPAAERLAGVLRDPHGLDFAVGFIDGVARPQDLFVAGYNLQRVAKRIPAFLPWYMRAAIWLGGVFGPVLPWVVIPIARRVLRSMVGHLVVDATPEKLGPAIAQLRSPKDREGHGARLNLNLLGEAVLGEQEAARRLEGTRALLARDDVDYVSIKVSSIASQLSMWSFDETVDRVVERLVPLYELAAASPTPKFINLDMEEYRDLDLTIAVFERILGRPGLLGLEAGIVLQAYLPDALDALQGLTEWATRRRAQGGAPIKVRVVKGANLAMERVDAAIHGWPLATYGSKQATDTNYKRVLDWALTPEHTDAVKIGVAGHNLFDVAYAWILASHRGVTGRIDFEMLLGMATEQAEAVKRTVGQLLLYTPVVDPGEFDVAISYLIRRLEENASQENFMSAVFELGSDRGLFDRERDRFLASVADLEADPLPRGAAPLPNRTQDRSREWEQETAESFTRPPAVDAEATVDGPAGPAGAEAEGLTSVVLGLTRGSGGAALEPPAPAVAGAATAGFQNTADTDPSLAANRGWGRRILARSATSELGLRTIAAAEVVDPGHLDRILTAVRSAGTAWGARPGSERGAVLDRAGHALEANRDRLIEVMAGETGKTIAEADVEVSEAVDFAHYYASLARELDAVQGAVFVPSALTVVTPPWNFPVAIPAGGVLAALAAGSGVVIKPAPQARRAAAVMVEALWEAGIPQELLALVDVAENDLGRQLVADPRVDRVILTGSYETAKLFRSWRPDLPLLAETSGKNAIIVTPSADYDLAVADIVKSAFGHAGQKCSAASLVILVGSAARSERFRNQLVDATTSLRVGYPQDPVSQMGPLIEPASGKLLHALTTLGADEEWLVEPRPLDDTGRLWSPGIRTGVQPGSYFHLTEFFGPVLGIMTARNLDEAIRFQNAIEYGLTAGLHSLDSDELAQWLDTVEAGNLYVNRGITGAIVRRQPFGGWKRSSVGAGTKAGGPNYLLGLGSWQPESGASSSSLHLRGLEPRVSDLIESGQSSMDYPAFDLVRRSALSDAIAVATEYHQAKDVSGLGVERNIFRYRPVPVAIRLSEGSGLPELLRVMAAATVARSPFTVSTSVALPRGTQQLLKSREVEVVVETDEHWLSRVRGRRVTAHRIRLIGGDPAALAAALGGTPDVAIYSGPVTPSGRIEVLPFLHEQAISITNHRFGNPTTFSEGVI</sequence>
<evidence type="ECO:0000256" key="7">
    <source>
        <dbReference type="PROSITE-ProRule" id="PRU10007"/>
    </source>
</evidence>
<feature type="compositionally biased region" description="Basic and acidic residues" evidence="9">
    <location>
        <begin position="1"/>
        <end position="12"/>
    </location>
</feature>
<dbReference type="RefSeq" id="WP_179603993.1">
    <property type="nucleotide sequence ID" value="NZ_BAABEH010000001.1"/>
</dbReference>
<dbReference type="PANTHER" id="PTHR42862:SF1">
    <property type="entry name" value="DELTA-1-PYRROLINE-5-CARBOXYLATE DEHYDROGENASE 2, ISOFORM A-RELATED"/>
    <property type="match status" value="1"/>
</dbReference>
<dbReference type="Gene3D" id="3.40.309.10">
    <property type="entry name" value="Aldehyde Dehydrogenase, Chain A, domain 2"/>
    <property type="match status" value="1"/>
</dbReference>
<comment type="catalytic activity">
    <reaction evidence="5">
        <text>L-glutamate 5-semialdehyde + NAD(+) + H2O = L-glutamate + NADH + 2 H(+)</text>
        <dbReference type="Rhea" id="RHEA:30235"/>
        <dbReference type="ChEBI" id="CHEBI:15377"/>
        <dbReference type="ChEBI" id="CHEBI:15378"/>
        <dbReference type="ChEBI" id="CHEBI:29985"/>
        <dbReference type="ChEBI" id="CHEBI:57540"/>
        <dbReference type="ChEBI" id="CHEBI:57945"/>
        <dbReference type="ChEBI" id="CHEBI:58066"/>
        <dbReference type="EC" id="1.2.1.88"/>
    </reaction>
</comment>
<dbReference type="EC" id="1.2.1.88" evidence="2"/>
<dbReference type="InterPro" id="IPR029041">
    <property type="entry name" value="FAD-linked_oxidoreductase-like"/>
</dbReference>
<feature type="active site" evidence="6">
    <location>
        <position position="835"/>
    </location>
</feature>
<proteinExistence type="inferred from homology"/>
<feature type="region of interest" description="Disordered" evidence="9">
    <location>
        <begin position="479"/>
        <end position="509"/>
    </location>
</feature>
<dbReference type="InterPro" id="IPR050485">
    <property type="entry name" value="Proline_metab_enzyme"/>
</dbReference>
<feature type="active site" evidence="6 7">
    <location>
        <position position="801"/>
    </location>
</feature>
<evidence type="ECO:0000313" key="14">
    <source>
        <dbReference type="Proteomes" id="UP000578352"/>
    </source>
</evidence>
<dbReference type="InterPro" id="IPR015590">
    <property type="entry name" value="Aldehyde_DH_dom"/>
</dbReference>
<comment type="pathway">
    <text evidence="1">Amino-acid degradation; L-proline degradation into L-glutamate; L-glutamate from L-proline: step 2/2.</text>
</comment>
<dbReference type="InterPro" id="IPR016162">
    <property type="entry name" value="Ald_DH_N"/>
</dbReference>
<name>A0A853CTC5_9MICO</name>
<evidence type="ECO:0000256" key="6">
    <source>
        <dbReference type="PIRSR" id="PIRSR000197-1"/>
    </source>
</evidence>
<dbReference type="PROSITE" id="PS00070">
    <property type="entry name" value="ALDEHYDE_DEHYDR_CYS"/>
    <property type="match status" value="1"/>
</dbReference>
<evidence type="ECO:0000259" key="11">
    <source>
        <dbReference type="Pfam" id="PF00171"/>
    </source>
</evidence>
<accession>A0A853CTC5</accession>
<dbReference type="InterPro" id="IPR029510">
    <property type="entry name" value="Ald_DH_CS_GLU"/>
</dbReference>
<dbReference type="InterPro" id="IPR002872">
    <property type="entry name" value="Proline_DH_dom"/>
</dbReference>
<dbReference type="InterPro" id="IPR016160">
    <property type="entry name" value="Ald_DH_CS_CYS"/>
</dbReference>
<dbReference type="InterPro" id="IPR025703">
    <property type="entry name" value="Bifunct_PutA"/>
</dbReference>
<dbReference type="SUPFAM" id="SSF53720">
    <property type="entry name" value="ALDH-like"/>
    <property type="match status" value="1"/>
</dbReference>
<dbReference type="GO" id="GO:0009898">
    <property type="term" value="C:cytoplasmic side of plasma membrane"/>
    <property type="evidence" value="ECO:0007669"/>
    <property type="project" value="TreeGrafter"/>
</dbReference>
<comment type="similarity">
    <text evidence="8">Belongs to the aldehyde dehydrogenase family.</text>
</comment>
<comment type="caution">
    <text evidence="13">The sequence shown here is derived from an EMBL/GenBank/DDBJ whole genome shotgun (WGS) entry which is preliminary data.</text>
</comment>
<keyword evidence="10" id="KW-1133">Transmembrane helix</keyword>
<keyword evidence="4" id="KW-0520">NAD</keyword>
<evidence type="ECO:0000256" key="8">
    <source>
        <dbReference type="RuleBase" id="RU003345"/>
    </source>
</evidence>
<evidence type="ECO:0000256" key="1">
    <source>
        <dbReference type="ARBA" id="ARBA00004786"/>
    </source>
</evidence>
<dbReference type="PROSITE" id="PS00687">
    <property type="entry name" value="ALDEHYDE_DEHYDR_GLU"/>
    <property type="match status" value="1"/>
</dbReference>
<evidence type="ECO:0000256" key="9">
    <source>
        <dbReference type="SAM" id="MobiDB-lite"/>
    </source>
</evidence>
<dbReference type="PIRSF" id="PIRSF000197">
    <property type="entry name" value="Bifunct_PutA"/>
    <property type="match status" value="1"/>
</dbReference>
<protein>
    <recommendedName>
        <fullName evidence="2">L-glutamate gamma-semialdehyde dehydrogenase</fullName>
        <ecNumber evidence="2">1.2.1.88</ecNumber>
    </recommendedName>
</protein>
<feature type="domain" description="Aldehyde dehydrogenase" evidence="11">
    <location>
        <begin position="597"/>
        <end position="1014"/>
    </location>
</feature>
<feature type="transmembrane region" description="Helical" evidence="10">
    <location>
        <begin position="106"/>
        <end position="127"/>
    </location>
</feature>
<evidence type="ECO:0000256" key="4">
    <source>
        <dbReference type="ARBA" id="ARBA00023027"/>
    </source>
</evidence>